<comment type="caution">
    <text evidence="3">The sequence shown here is derived from an EMBL/GenBank/DDBJ whole genome shotgun (WGS) entry which is preliminary data.</text>
</comment>
<sequence length="384" mass="42774" precursor="true">MKQLIAIATMFLCSAALLPSSRQAVAQTPESQVSAEWKALGWTLPKSFSPDKIALFKGLNAARGTWSFKAETVDGDTTTARTGKLVITGGSQGGMASTWNLIWSWPVENPQHAIVENIVAMPEYQNQQFGLMLVRFGPVNYSEAQLEQKPKVLPTILMGQWDAEKQTVSWTRRGLPGKQGNKAVTKEDVPAPAFEMVVTRDGKISIQNSENLPAGQISMGGATARTGEAPQKPEEPEFLTGMHRFQKGSELSDPRIMRYLPAEATDIRLISDRNGHMAHYRISAEAFDTFLARVWERYRKERAAEPKRWVDYSEASITAALKGSPVGRYEPRVRSTEIIFDKPIVWEPLENATSYEGPRRRSAAGATYYFDRETGIACHEAGYW</sequence>
<evidence type="ECO:0000256" key="1">
    <source>
        <dbReference type="SAM" id="MobiDB-lite"/>
    </source>
</evidence>
<dbReference type="RefSeq" id="WP_146530539.1">
    <property type="nucleotide sequence ID" value="NZ_SJPV01000013.1"/>
</dbReference>
<dbReference type="Proteomes" id="UP000319143">
    <property type="component" value="Unassembled WGS sequence"/>
</dbReference>
<feature type="chain" id="PRO_5023070788" evidence="2">
    <location>
        <begin position="27"/>
        <end position="384"/>
    </location>
</feature>
<evidence type="ECO:0000313" key="4">
    <source>
        <dbReference type="Proteomes" id="UP000319143"/>
    </source>
</evidence>
<gene>
    <name evidence="3" type="ORF">Poly41_57970</name>
</gene>
<keyword evidence="2" id="KW-0732">Signal</keyword>
<accession>A0A5C6D936</accession>
<dbReference type="EMBL" id="SJPV01000013">
    <property type="protein sequence ID" value="TWU32311.1"/>
    <property type="molecule type" value="Genomic_DNA"/>
</dbReference>
<evidence type="ECO:0000256" key="2">
    <source>
        <dbReference type="SAM" id="SignalP"/>
    </source>
</evidence>
<evidence type="ECO:0000313" key="3">
    <source>
        <dbReference type="EMBL" id="TWU32311.1"/>
    </source>
</evidence>
<reference evidence="3 4" key="1">
    <citation type="submission" date="2019-02" db="EMBL/GenBank/DDBJ databases">
        <title>Deep-cultivation of Planctomycetes and their phenomic and genomic characterization uncovers novel biology.</title>
        <authorList>
            <person name="Wiegand S."/>
            <person name="Jogler M."/>
            <person name="Boedeker C."/>
            <person name="Pinto D."/>
            <person name="Vollmers J."/>
            <person name="Rivas-Marin E."/>
            <person name="Kohn T."/>
            <person name="Peeters S.H."/>
            <person name="Heuer A."/>
            <person name="Rast P."/>
            <person name="Oberbeckmann S."/>
            <person name="Bunk B."/>
            <person name="Jeske O."/>
            <person name="Meyerdierks A."/>
            <person name="Storesund J.E."/>
            <person name="Kallscheuer N."/>
            <person name="Luecker S."/>
            <person name="Lage O.M."/>
            <person name="Pohl T."/>
            <person name="Merkel B.J."/>
            <person name="Hornburger P."/>
            <person name="Mueller R.-W."/>
            <person name="Bruemmer F."/>
            <person name="Labrenz M."/>
            <person name="Spormann A.M."/>
            <person name="Op Den Camp H."/>
            <person name="Overmann J."/>
            <person name="Amann R."/>
            <person name="Jetten M.S.M."/>
            <person name="Mascher T."/>
            <person name="Medema M.H."/>
            <person name="Devos D.P."/>
            <person name="Kaster A.-K."/>
            <person name="Ovreas L."/>
            <person name="Rohde M."/>
            <person name="Galperin M.Y."/>
            <person name="Jogler C."/>
        </authorList>
    </citation>
    <scope>NUCLEOTIDE SEQUENCE [LARGE SCALE GENOMIC DNA]</scope>
    <source>
        <strain evidence="3 4">Poly41</strain>
    </source>
</reference>
<name>A0A5C6D936_9BACT</name>
<feature type="region of interest" description="Disordered" evidence="1">
    <location>
        <begin position="213"/>
        <end position="237"/>
    </location>
</feature>
<keyword evidence="4" id="KW-1185">Reference proteome</keyword>
<feature type="signal peptide" evidence="2">
    <location>
        <begin position="1"/>
        <end position="26"/>
    </location>
</feature>
<dbReference type="AlphaFoldDB" id="A0A5C6D936"/>
<protein>
    <submittedName>
        <fullName evidence="3">Uncharacterized protein</fullName>
    </submittedName>
</protein>
<organism evidence="3 4">
    <name type="scientific">Novipirellula artificiosorum</name>
    <dbReference type="NCBI Taxonomy" id="2528016"/>
    <lineage>
        <taxon>Bacteria</taxon>
        <taxon>Pseudomonadati</taxon>
        <taxon>Planctomycetota</taxon>
        <taxon>Planctomycetia</taxon>
        <taxon>Pirellulales</taxon>
        <taxon>Pirellulaceae</taxon>
        <taxon>Novipirellula</taxon>
    </lineage>
</organism>
<proteinExistence type="predicted"/>